<gene>
    <name evidence="1" type="ORF">DARMORV10_A07P04240.1</name>
</gene>
<proteinExistence type="predicted"/>
<sequence length="84" mass="9390">KRLAFWESSSTHLRVSPNCSRTQQLILTRIVTPPNSLLSIDRARPAISGLNIFLLPGLLLLQRVALTVLSYGDRRKFVGFSQAL</sequence>
<dbReference type="Proteomes" id="UP001295469">
    <property type="component" value="Chromosome A07"/>
</dbReference>
<organism evidence="1">
    <name type="scientific">Brassica napus</name>
    <name type="common">Rape</name>
    <dbReference type="NCBI Taxonomy" id="3708"/>
    <lineage>
        <taxon>Eukaryota</taxon>
        <taxon>Viridiplantae</taxon>
        <taxon>Streptophyta</taxon>
        <taxon>Embryophyta</taxon>
        <taxon>Tracheophyta</taxon>
        <taxon>Spermatophyta</taxon>
        <taxon>Magnoliopsida</taxon>
        <taxon>eudicotyledons</taxon>
        <taxon>Gunneridae</taxon>
        <taxon>Pentapetalae</taxon>
        <taxon>rosids</taxon>
        <taxon>malvids</taxon>
        <taxon>Brassicales</taxon>
        <taxon>Brassicaceae</taxon>
        <taxon>Brassiceae</taxon>
        <taxon>Brassica</taxon>
    </lineage>
</organism>
<protein>
    <submittedName>
        <fullName evidence="1">(rape) hypothetical protein</fullName>
    </submittedName>
</protein>
<name>A0A816Y8Y0_BRANA</name>
<evidence type="ECO:0000313" key="1">
    <source>
        <dbReference type="EMBL" id="CAF2157591.1"/>
    </source>
</evidence>
<dbReference type="EMBL" id="HG994361">
    <property type="protein sequence ID" value="CAF2157591.1"/>
    <property type="molecule type" value="Genomic_DNA"/>
</dbReference>
<reference evidence="1" key="1">
    <citation type="submission" date="2021-01" db="EMBL/GenBank/DDBJ databases">
        <authorList>
            <consortium name="Genoscope - CEA"/>
            <person name="William W."/>
        </authorList>
    </citation>
    <scope>NUCLEOTIDE SEQUENCE</scope>
</reference>
<accession>A0A816Y8Y0</accession>
<dbReference type="AlphaFoldDB" id="A0A816Y8Y0"/>
<feature type="non-terminal residue" evidence="1">
    <location>
        <position position="1"/>
    </location>
</feature>